<feature type="transmembrane region" description="Helical" evidence="2">
    <location>
        <begin position="46"/>
        <end position="65"/>
    </location>
</feature>
<evidence type="ECO:0000256" key="2">
    <source>
        <dbReference type="SAM" id="Phobius"/>
    </source>
</evidence>
<feature type="coiled-coil region" evidence="1">
    <location>
        <begin position="72"/>
        <end position="99"/>
    </location>
</feature>
<comment type="caution">
    <text evidence="3">The sequence shown here is derived from an EMBL/GenBank/DDBJ whole genome shotgun (WGS) entry which is preliminary data.</text>
</comment>
<dbReference type="Proteomes" id="UP000032214">
    <property type="component" value="Unassembled WGS sequence"/>
</dbReference>
<keyword evidence="2" id="KW-0472">Membrane</keyword>
<organism evidence="3 4">
    <name type="scientific">candidate division TM6 bacterium JCVI TM6SC1</name>
    <dbReference type="NCBI Taxonomy" id="1306947"/>
    <lineage>
        <taxon>Bacteria</taxon>
        <taxon>Candidatus Babelota</taxon>
        <taxon>Vermiphilus</taxon>
    </lineage>
</organism>
<keyword evidence="2" id="KW-0812">Transmembrane</keyword>
<evidence type="ECO:0000256" key="1">
    <source>
        <dbReference type="SAM" id="Coils"/>
    </source>
</evidence>
<evidence type="ECO:0000313" key="3">
    <source>
        <dbReference type="EMBL" id="KIX84947.1"/>
    </source>
</evidence>
<evidence type="ECO:0000313" key="4">
    <source>
        <dbReference type="Proteomes" id="UP000032214"/>
    </source>
</evidence>
<reference evidence="3 4" key="1">
    <citation type="journal article" date="2013" name="Proc. Natl. Acad. Sci. U.S.A.">
        <title>Candidate phylum TM6 genome recovered from a hospital sink biofilm provides genomic insights into this uncultivated phylum.</title>
        <authorList>
            <person name="McLean J.S."/>
            <person name="Lombardo M.J."/>
            <person name="Badger J.H."/>
            <person name="Edlund A."/>
            <person name="Novotny M."/>
            <person name="Yee-Greenbaum J."/>
            <person name="Vyahhi N."/>
            <person name="Hall A.P."/>
            <person name="Yang Y."/>
            <person name="Dupont C.L."/>
            <person name="Ziegler M.G."/>
            <person name="Chitsaz H."/>
            <person name="Allen A.E."/>
            <person name="Yooseph S."/>
            <person name="Tesler G."/>
            <person name="Pevzner P.A."/>
            <person name="Friedman R.M."/>
            <person name="Nealson K.H."/>
            <person name="Venter J.C."/>
            <person name="Lasken R.S."/>
        </authorList>
    </citation>
    <scope>NUCLEOTIDE SEQUENCE [LARGE SCALE GENOMIC DNA]</scope>
    <source>
        <strain evidence="3 4">TM6SC1</strain>
    </source>
</reference>
<proteinExistence type="predicted"/>
<keyword evidence="4" id="KW-1185">Reference proteome</keyword>
<name>A0A0D2K3R3_9BACT</name>
<protein>
    <submittedName>
        <fullName evidence="3">Uncharacterized protein</fullName>
    </submittedName>
</protein>
<dbReference type="AlphaFoldDB" id="A0A0D2K3R3"/>
<keyword evidence="1" id="KW-0175">Coiled coil</keyword>
<keyword evidence="2" id="KW-1133">Transmembrane helix</keyword>
<gene>
    <name evidence="3" type="ORF">J120_04380</name>
</gene>
<accession>A0A0D2K3R3</accession>
<dbReference type="EMBL" id="ARQD01000004">
    <property type="protein sequence ID" value="KIX84947.1"/>
    <property type="molecule type" value="Genomic_DNA"/>
</dbReference>
<sequence length="293" mass="33303">MISTRSILHLLLMGSVIQIAAGSEQMQRGTQKMVDTLVIYKESAALKVAVVCCFGAVATLGYIGYKKFNQYMDRLFESQNNLNQEIQDLTKQTADLTRNVDTHTTLLANQIKAKSPNEQAQLCLTYIMQGIVDNDLFKRGNQADLLATKQLLEFIVNNASHFENNAQQKALYRAANMCLELRKSLQDSSLNDNQKIKLIHDNVFANTEANVVKAIAQAGYQEDQAQQVFNDDVIKATIYAHEGSPEYSSVYKQWFNKLGYKSLQEAQEHRQELNLRARIFDPIYQRHTIFPID</sequence>